<dbReference type="AlphaFoldDB" id="A0A1I5UD96"/>
<proteinExistence type="inferred from homology"/>
<comment type="subcellular location">
    <subcellularLocation>
        <location evidence="1">Cell membrane</location>
        <topology evidence="1">Multi-pass membrane protein</topology>
    </subcellularLocation>
</comment>
<evidence type="ECO:0000256" key="8">
    <source>
        <dbReference type="SAM" id="MobiDB-lite"/>
    </source>
</evidence>
<dbReference type="Pfam" id="PF01594">
    <property type="entry name" value="AI-2E_transport"/>
    <property type="match status" value="1"/>
</dbReference>
<evidence type="ECO:0000256" key="4">
    <source>
        <dbReference type="ARBA" id="ARBA00022475"/>
    </source>
</evidence>
<dbReference type="InterPro" id="IPR002549">
    <property type="entry name" value="AI-2E-like"/>
</dbReference>
<reference evidence="11" key="1">
    <citation type="submission" date="2016-10" db="EMBL/GenBank/DDBJ databases">
        <authorList>
            <person name="Varghese N."/>
            <person name="Submissions S."/>
        </authorList>
    </citation>
    <scope>NUCLEOTIDE SEQUENCE [LARGE SCALE GENOMIC DNA]</scope>
    <source>
        <strain evidence="11">P18</strain>
    </source>
</reference>
<keyword evidence="5 9" id="KW-0812">Transmembrane</keyword>
<sequence length="473" mass="52729">MKMKPEKNQVTWAFTIFVLAVALMLTYYVIFDGKTLARSIGGIIDSLSGIIIGIAIAFVLLPLLEGIEEKILYPLFKVIGKETSEYGKKDKKRRAKIRKIAVLLTMIIFILIVYSLFRIIIPQLVDSIKEIATNLPIYVKNVDEYSNLFLSNNPDLQKIIDSQLDAYYENLSEFLTKKLLPMLPNVNTIVKVASKSVFSIVGVIINLVVGIIVAIYVLNSKEKFTTVGKKMAYSFFRESFANELIGGFRFTKTTFENFIGGKIIDSLIIGVICYIGALLLKIDYPVLISVIVGVTNIIPFFGPYIGGIAGALLLVLIDPVEALIFLIFVIVLQQFDGNILGPMILGSSTGLSSFWVIFSITLFGGLWGIIGWLIGVPIFAVFYAFVGWITNILLEKKNLSTNTEDYYDLAYIEDKQYKPLSDKGNVKFNASKEADTFKKIFNVDGIKEAARQKKVAKADKSPEQAKDDKSDKT</sequence>
<evidence type="ECO:0000256" key="1">
    <source>
        <dbReference type="ARBA" id="ARBA00004651"/>
    </source>
</evidence>
<evidence type="ECO:0000256" key="2">
    <source>
        <dbReference type="ARBA" id="ARBA00009773"/>
    </source>
</evidence>
<organism evidence="10 11">
    <name type="scientific">Butyrivibrio proteoclasticus</name>
    <dbReference type="NCBI Taxonomy" id="43305"/>
    <lineage>
        <taxon>Bacteria</taxon>
        <taxon>Bacillati</taxon>
        <taxon>Bacillota</taxon>
        <taxon>Clostridia</taxon>
        <taxon>Lachnospirales</taxon>
        <taxon>Lachnospiraceae</taxon>
        <taxon>Butyrivibrio</taxon>
    </lineage>
</organism>
<dbReference type="Proteomes" id="UP000182624">
    <property type="component" value="Unassembled WGS sequence"/>
</dbReference>
<dbReference type="RefSeq" id="WP_074887652.1">
    <property type="nucleotide sequence ID" value="NZ_FOXO01000012.1"/>
</dbReference>
<dbReference type="GO" id="GO:0055085">
    <property type="term" value="P:transmembrane transport"/>
    <property type="evidence" value="ECO:0007669"/>
    <property type="project" value="TreeGrafter"/>
</dbReference>
<dbReference type="PANTHER" id="PTHR21716">
    <property type="entry name" value="TRANSMEMBRANE PROTEIN"/>
    <property type="match status" value="1"/>
</dbReference>
<feature type="transmembrane region" description="Helical" evidence="9">
    <location>
        <begin position="43"/>
        <end position="64"/>
    </location>
</feature>
<keyword evidence="11" id="KW-1185">Reference proteome</keyword>
<feature type="region of interest" description="Disordered" evidence="8">
    <location>
        <begin position="453"/>
        <end position="473"/>
    </location>
</feature>
<dbReference type="GO" id="GO:0005886">
    <property type="term" value="C:plasma membrane"/>
    <property type="evidence" value="ECO:0007669"/>
    <property type="project" value="UniProtKB-SubCell"/>
</dbReference>
<evidence type="ECO:0000256" key="5">
    <source>
        <dbReference type="ARBA" id="ARBA00022692"/>
    </source>
</evidence>
<feature type="transmembrane region" description="Helical" evidence="9">
    <location>
        <begin position="12"/>
        <end position="31"/>
    </location>
</feature>
<dbReference type="PANTHER" id="PTHR21716:SF53">
    <property type="entry name" value="PERMEASE PERM-RELATED"/>
    <property type="match status" value="1"/>
</dbReference>
<keyword evidence="3" id="KW-0813">Transport</keyword>
<dbReference type="OrthoDB" id="9793390at2"/>
<protein>
    <submittedName>
        <fullName evidence="10">Predicted PurR-regulated permease PerM</fullName>
    </submittedName>
</protein>
<evidence type="ECO:0000256" key="3">
    <source>
        <dbReference type="ARBA" id="ARBA00022448"/>
    </source>
</evidence>
<evidence type="ECO:0000256" key="7">
    <source>
        <dbReference type="ARBA" id="ARBA00023136"/>
    </source>
</evidence>
<evidence type="ECO:0000313" key="10">
    <source>
        <dbReference type="EMBL" id="SFP93194.1"/>
    </source>
</evidence>
<feature type="transmembrane region" description="Helical" evidence="9">
    <location>
        <begin position="100"/>
        <end position="121"/>
    </location>
</feature>
<evidence type="ECO:0000256" key="9">
    <source>
        <dbReference type="SAM" id="Phobius"/>
    </source>
</evidence>
<evidence type="ECO:0000313" key="11">
    <source>
        <dbReference type="Proteomes" id="UP000182624"/>
    </source>
</evidence>
<feature type="transmembrane region" description="Helical" evidence="9">
    <location>
        <begin position="369"/>
        <end position="394"/>
    </location>
</feature>
<keyword evidence="4" id="KW-1003">Cell membrane</keyword>
<accession>A0A1I5UD96</accession>
<name>A0A1I5UD96_9FIRM</name>
<gene>
    <name evidence="10" type="ORF">SAMN04487928_11260</name>
</gene>
<dbReference type="EMBL" id="FOXO01000012">
    <property type="protein sequence ID" value="SFP93194.1"/>
    <property type="molecule type" value="Genomic_DNA"/>
</dbReference>
<keyword evidence="7 9" id="KW-0472">Membrane</keyword>
<evidence type="ECO:0000256" key="6">
    <source>
        <dbReference type="ARBA" id="ARBA00022989"/>
    </source>
</evidence>
<feature type="transmembrane region" description="Helical" evidence="9">
    <location>
        <begin position="197"/>
        <end position="219"/>
    </location>
</feature>
<keyword evidence="6 9" id="KW-1133">Transmembrane helix</keyword>
<comment type="similarity">
    <text evidence="2">Belongs to the autoinducer-2 exporter (AI-2E) (TC 2.A.86) family.</text>
</comment>
<feature type="transmembrane region" description="Helical" evidence="9">
    <location>
        <begin position="263"/>
        <end position="280"/>
    </location>
</feature>